<evidence type="ECO:0000313" key="2">
    <source>
        <dbReference type="Proteomes" id="UP001610446"/>
    </source>
</evidence>
<reference evidence="1 2" key="1">
    <citation type="submission" date="2024-07" db="EMBL/GenBank/DDBJ databases">
        <title>Section-level genome sequencing and comparative genomics of Aspergillus sections Usti and Cavernicolus.</title>
        <authorList>
            <consortium name="Lawrence Berkeley National Laboratory"/>
            <person name="Nybo J.L."/>
            <person name="Vesth T.C."/>
            <person name="Theobald S."/>
            <person name="Frisvad J.C."/>
            <person name="Larsen T.O."/>
            <person name="Kjaerboelling I."/>
            <person name="Rothschild-Mancinelli K."/>
            <person name="Lyhne E.K."/>
            <person name="Kogle M.E."/>
            <person name="Barry K."/>
            <person name="Clum A."/>
            <person name="Na H."/>
            <person name="Ledsgaard L."/>
            <person name="Lin J."/>
            <person name="Lipzen A."/>
            <person name="Kuo A."/>
            <person name="Riley R."/>
            <person name="Mondo S."/>
            <person name="Labutti K."/>
            <person name="Haridas S."/>
            <person name="Pangalinan J."/>
            <person name="Salamov A.A."/>
            <person name="Simmons B.A."/>
            <person name="Magnuson J.K."/>
            <person name="Chen J."/>
            <person name="Drula E."/>
            <person name="Henrissat B."/>
            <person name="Wiebenga A."/>
            <person name="Lubbers R.J."/>
            <person name="Gomes A.C."/>
            <person name="Makela M.R."/>
            <person name="Stajich J."/>
            <person name="Grigoriev I.V."/>
            <person name="Mortensen U.H."/>
            <person name="De Vries R.P."/>
            <person name="Baker S.E."/>
            <person name="Andersen M.R."/>
        </authorList>
    </citation>
    <scope>NUCLEOTIDE SEQUENCE [LARGE SCALE GENOMIC DNA]</scope>
    <source>
        <strain evidence="1 2">CBS 123904</strain>
    </source>
</reference>
<accession>A0ABR4L1R4</accession>
<evidence type="ECO:0008006" key="3">
    <source>
        <dbReference type="Google" id="ProtNLM"/>
    </source>
</evidence>
<proteinExistence type="predicted"/>
<dbReference type="EMBL" id="JBFXLU010000001">
    <property type="protein sequence ID" value="KAL2858443.1"/>
    <property type="molecule type" value="Genomic_DNA"/>
</dbReference>
<gene>
    <name evidence="1" type="ORF">BJY01DRAFT_106</name>
</gene>
<comment type="caution">
    <text evidence="1">The sequence shown here is derived from an EMBL/GenBank/DDBJ whole genome shotgun (WGS) entry which is preliminary data.</text>
</comment>
<keyword evidence="2" id="KW-1185">Reference proteome</keyword>
<dbReference type="Proteomes" id="UP001610446">
    <property type="component" value="Unassembled WGS sequence"/>
</dbReference>
<protein>
    <recommendedName>
        <fullName evidence="3">PilZ domain-containing protein</fullName>
    </recommendedName>
</protein>
<name>A0ABR4L1R4_9EURO</name>
<organism evidence="1 2">
    <name type="scientific">Aspergillus pseudoustus</name>
    <dbReference type="NCBI Taxonomy" id="1810923"/>
    <lineage>
        <taxon>Eukaryota</taxon>
        <taxon>Fungi</taxon>
        <taxon>Dikarya</taxon>
        <taxon>Ascomycota</taxon>
        <taxon>Pezizomycotina</taxon>
        <taxon>Eurotiomycetes</taxon>
        <taxon>Eurotiomycetidae</taxon>
        <taxon>Eurotiales</taxon>
        <taxon>Aspergillaceae</taxon>
        <taxon>Aspergillus</taxon>
        <taxon>Aspergillus subgen. Nidulantes</taxon>
    </lineage>
</organism>
<sequence>MAFKPRKIRTADGSCYEVNIDVLPTNFAACTGRLANISRIGCFAKPPTRD</sequence>
<evidence type="ECO:0000313" key="1">
    <source>
        <dbReference type="EMBL" id="KAL2858443.1"/>
    </source>
</evidence>